<dbReference type="AlphaFoldDB" id="A0A7J7NUI5"/>
<dbReference type="InterPro" id="IPR013121">
    <property type="entry name" value="Fe_red_NAD-bd_6"/>
</dbReference>
<accession>A0A7J7NUI5</accession>
<organism evidence="3 4">
    <name type="scientific">Kingdonia uniflora</name>
    <dbReference type="NCBI Taxonomy" id="39325"/>
    <lineage>
        <taxon>Eukaryota</taxon>
        <taxon>Viridiplantae</taxon>
        <taxon>Streptophyta</taxon>
        <taxon>Embryophyta</taxon>
        <taxon>Tracheophyta</taxon>
        <taxon>Spermatophyta</taxon>
        <taxon>Magnoliopsida</taxon>
        <taxon>Ranunculales</taxon>
        <taxon>Circaeasteraceae</taxon>
        <taxon>Kingdonia</taxon>
    </lineage>
</organism>
<name>A0A7J7NUI5_9MAGN</name>
<dbReference type="InterPro" id="IPR050369">
    <property type="entry name" value="RBOH/FRE"/>
</dbReference>
<evidence type="ECO:0000256" key="1">
    <source>
        <dbReference type="ARBA" id="ARBA00023002"/>
    </source>
</evidence>
<feature type="domain" description="Ferric reductase NAD binding" evidence="2">
    <location>
        <begin position="134"/>
        <end position="218"/>
    </location>
</feature>
<dbReference type="Gene3D" id="3.40.50.80">
    <property type="entry name" value="Nucleotide-binding domain of ferredoxin-NADP reductase (FNR) module"/>
    <property type="match status" value="1"/>
</dbReference>
<evidence type="ECO:0000313" key="3">
    <source>
        <dbReference type="EMBL" id="KAF6170720.1"/>
    </source>
</evidence>
<keyword evidence="4" id="KW-1185">Reference proteome</keyword>
<dbReference type="EMBL" id="JACGCM010000560">
    <property type="protein sequence ID" value="KAF6170720.1"/>
    <property type="molecule type" value="Genomic_DNA"/>
</dbReference>
<reference evidence="3 4" key="1">
    <citation type="journal article" date="2020" name="IScience">
        <title>Genome Sequencing of the Endangered Kingdonia uniflora (Circaeasteraceae, Ranunculales) Reveals Potential Mechanisms of Evolutionary Specialization.</title>
        <authorList>
            <person name="Sun Y."/>
            <person name="Deng T."/>
            <person name="Zhang A."/>
            <person name="Moore M.J."/>
            <person name="Landis J.B."/>
            <person name="Lin N."/>
            <person name="Zhang H."/>
            <person name="Zhang X."/>
            <person name="Huang J."/>
            <person name="Zhang X."/>
            <person name="Sun H."/>
            <person name="Wang H."/>
        </authorList>
    </citation>
    <scope>NUCLEOTIDE SEQUENCE [LARGE SCALE GENOMIC DNA]</scope>
    <source>
        <strain evidence="3">TB1705</strain>
        <tissue evidence="3">Leaf</tissue>
    </source>
</reference>
<evidence type="ECO:0000259" key="2">
    <source>
        <dbReference type="Pfam" id="PF08030"/>
    </source>
</evidence>
<keyword evidence="1" id="KW-0560">Oxidoreductase</keyword>
<dbReference type="OrthoDB" id="167398at2759"/>
<dbReference type="PANTHER" id="PTHR11972">
    <property type="entry name" value="NADPH OXIDASE"/>
    <property type="match status" value="1"/>
</dbReference>
<proteinExistence type="predicted"/>
<dbReference type="InterPro" id="IPR039261">
    <property type="entry name" value="FNR_nucleotide-bd"/>
</dbReference>
<comment type="caution">
    <text evidence="3">The sequence shown here is derived from an EMBL/GenBank/DDBJ whole genome shotgun (WGS) entry which is preliminary data.</text>
</comment>
<evidence type="ECO:0000313" key="4">
    <source>
        <dbReference type="Proteomes" id="UP000541444"/>
    </source>
</evidence>
<dbReference type="GO" id="GO:0016174">
    <property type="term" value="F:NAD(P)H oxidase H2O2-forming activity"/>
    <property type="evidence" value="ECO:0007669"/>
    <property type="project" value="TreeGrafter"/>
</dbReference>
<gene>
    <name evidence="3" type="ORF">GIB67_015672</name>
</gene>
<dbReference type="Proteomes" id="UP000541444">
    <property type="component" value="Unassembled WGS sequence"/>
</dbReference>
<protein>
    <recommendedName>
        <fullName evidence="2">Ferric reductase NAD binding domain-containing protein</fullName>
    </recommendedName>
</protein>
<dbReference type="Pfam" id="PF08030">
    <property type="entry name" value="NAD_binding_6"/>
    <property type="match status" value="1"/>
</dbReference>
<sequence length="218" mass="24585">MLSASANKLSKLKEQAQEYASLIMEELDPENLEYIEFSQYRNKAAFQVMGYCLTTAKGAAEILKLNMALILLPVCRNALTWLRSTRARLFVPFDDNINFHKAPSFSITSASGNDNLSVHIRIVGDWTKELKRHGLGIGATPFISILRDLLNNIKNMEDQTESSTDICRSDDSLNSFTSSSATPCGKKKSRKTTNAHFYWVTREPGSFEWFKGVMDEIE</sequence>
<dbReference type="PANTHER" id="PTHR11972:SF44">
    <property type="entry name" value="RESPIRATORY BURST OXIDASE HOMOLOG PROTEIN E"/>
    <property type="match status" value="1"/>
</dbReference>
<dbReference type="GO" id="GO:0005886">
    <property type="term" value="C:plasma membrane"/>
    <property type="evidence" value="ECO:0007669"/>
    <property type="project" value="TreeGrafter"/>
</dbReference>